<dbReference type="EMBL" id="CAAALY010004414">
    <property type="protein sequence ID" value="VEL08640.1"/>
    <property type="molecule type" value="Genomic_DNA"/>
</dbReference>
<proteinExistence type="predicted"/>
<evidence type="ECO:0000313" key="2">
    <source>
        <dbReference type="Proteomes" id="UP000784294"/>
    </source>
</evidence>
<dbReference type="Proteomes" id="UP000784294">
    <property type="component" value="Unassembled WGS sequence"/>
</dbReference>
<protein>
    <submittedName>
        <fullName evidence="1">Uncharacterized protein</fullName>
    </submittedName>
</protein>
<gene>
    <name evidence="1" type="ORF">PXEA_LOCUS2080</name>
</gene>
<reference evidence="1" key="1">
    <citation type="submission" date="2018-11" db="EMBL/GenBank/DDBJ databases">
        <authorList>
            <consortium name="Pathogen Informatics"/>
        </authorList>
    </citation>
    <scope>NUCLEOTIDE SEQUENCE</scope>
</reference>
<keyword evidence="2" id="KW-1185">Reference proteome</keyword>
<comment type="caution">
    <text evidence="1">The sequence shown here is derived from an EMBL/GenBank/DDBJ whole genome shotgun (WGS) entry which is preliminary data.</text>
</comment>
<name>A0A448WCS8_9PLAT</name>
<organism evidence="1 2">
    <name type="scientific">Protopolystoma xenopodis</name>
    <dbReference type="NCBI Taxonomy" id="117903"/>
    <lineage>
        <taxon>Eukaryota</taxon>
        <taxon>Metazoa</taxon>
        <taxon>Spiralia</taxon>
        <taxon>Lophotrochozoa</taxon>
        <taxon>Platyhelminthes</taxon>
        <taxon>Monogenea</taxon>
        <taxon>Polyopisthocotylea</taxon>
        <taxon>Polystomatidea</taxon>
        <taxon>Polystomatidae</taxon>
        <taxon>Protopolystoma</taxon>
    </lineage>
</organism>
<sequence>MDLDTATRPSFQQSSAWDLENGDCLCITLPIMYGPCGRLDSFVSSFGPAKVSAHETGKFVHSRHLHTCFTWRLHPSHLPLPTDWSLDRFKSENRPSQPPLQSISLTPVSKQAAQLNNSESSTKTYVMLIFTIAIEPLSSLL</sequence>
<accession>A0A448WCS8</accession>
<evidence type="ECO:0000313" key="1">
    <source>
        <dbReference type="EMBL" id="VEL08640.1"/>
    </source>
</evidence>
<dbReference type="AlphaFoldDB" id="A0A448WCS8"/>